<dbReference type="EMBL" id="BAAFRS010000214">
    <property type="protein sequence ID" value="GAB1224659.1"/>
    <property type="molecule type" value="Genomic_DNA"/>
</dbReference>
<organism evidence="1 2">
    <name type="scientific">Entamoeba nuttalli</name>
    <dbReference type="NCBI Taxonomy" id="412467"/>
    <lineage>
        <taxon>Eukaryota</taxon>
        <taxon>Amoebozoa</taxon>
        <taxon>Evosea</taxon>
        <taxon>Archamoebae</taxon>
        <taxon>Mastigamoebida</taxon>
        <taxon>Entamoebidae</taxon>
        <taxon>Entamoeba</taxon>
    </lineage>
</organism>
<sequence>MPKSDGQYHKRPDIYVLDKKNKIDLLFDMTIVADHNINGAYWKKRNMYKELKNRLMKIEKLKDVRIIPVDNSNFDDNIYVPTIVPLSIFKLIISMDYLICIKPFCVCYFLHNID</sequence>
<reference evidence="1 2" key="1">
    <citation type="journal article" date="2019" name="PLoS Negl. Trop. Dis.">
        <title>Whole genome sequencing of Entamoeba nuttalli reveals mammalian host-related molecular signatures and a novel octapeptide-repeat surface protein.</title>
        <authorList>
            <person name="Tanaka M."/>
            <person name="Makiuchi T."/>
            <person name="Komiyama T."/>
            <person name="Shiina T."/>
            <person name="Osaki K."/>
            <person name="Tachibana H."/>
        </authorList>
    </citation>
    <scope>NUCLEOTIDE SEQUENCE [LARGE SCALE GENOMIC DNA]</scope>
    <source>
        <strain evidence="1 2">P19-061405</strain>
    </source>
</reference>
<accession>A0ABQ0DP96</accession>
<protein>
    <submittedName>
        <fullName evidence="1">Uncharacterized protein</fullName>
    </submittedName>
</protein>
<comment type="caution">
    <text evidence="1">The sequence shown here is derived from an EMBL/GenBank/DDBJ whole genome shotgun (WGS) entry which is preliminary data.</text>
</comment>
<proteinExistence type="predicted"/>
<keyword evidence="2" id="KW-1185">Reference proteome</keyword>
<evidence type="ECO:0000313" key="1">
    <source>
        <dbReference type="EMBL" id="GAB1224659.1"/>
    </source>
</evidence>
<name>A0ABQ0DP96_9EUKA</name>
<dbReference type="Proteomes" id="UP001628156">
    <property type="component" value="Unassembled WGS sequence"/>
</dbReference>
<evidence type="ECO:0000313" key="2">
    <source>
        <dbReference type="Proteomes" id="UP001628156"/>
    </source>
</evidence>
<gene>
    <name evidence="1" type="ORF">ENUP19_0214G0006</name>
</gene>